<dbReference type="InterPro" id="IPR008250">
    <property type="entry name" value="ATPase_P-typ_transduc_dom_A_sf"/>
</dbReference>
<dbReference type="InterPro" id="IPR023298">
    <property type="entry name" value="ATPase_P-typ_TM_dom_sf"/>
</dbReference>
<dbReference type="SUPFAM" id="SSF56784">
    <property type="entry name" value="HAD-like"/>
    <property type="match status" value="1"/>
</dbReference>
<evidence type="ECO:0000256" key="8">
    <source>
        <dbReference type="RuleBase" id="RU362081"/>
    </source>
</evidence>
<feature type="transmembrane region" description="Helical" evidence="8">
    <location>
        <begin position="64"/>
        <end position="80"/>
    </location>
</feature>
<comment type="similarity">
    <text evidence="2 8">Belongs to the cation transport ATPase (P-type) (TC 3.A.3) family. Type IB subfamily.</text>
</comment>
<dbReference type="Gene3D" id="2.70.150.10">
    <property type="entry name" value="Calcium-transporting ATPase, cytoplasmic transduction domain A"/>
    <property type="match status" value="1"/>
</dbReference>
<dbReference type="SUPFAM" id="SSF81665">
    <property type="entry name" value="Calcium ATPase, transmembrane domain M"/>
    <property type="match status" value="1"/>
</dbReference>
<dbReference type="PROSITE" id="PS00154">
    <property type="entry name" value="ATPASE_E1_E2"/>
    <property type="match status" value="1"/>
</dbReference>
<evidence type="ECO:0000313" key="11">
    <source>
        <dbReference type="Proteomes" id="UP000777002"/>
    </source>
</evidence>
<dbReference type="InterPro" id="IPR059000">
    <property type="entry name" value="ATPase_P-type_domA"/>
</dbReference>
<keyword evidence="8" id="KW-0547">Nucleotide-binding</keyword>
<sequence>MTAKQKKMLFRILIASVLLIAVAFSPVTGPLRLVLFLIPYFIVGYDILLKAAKGISNGRIFDENLLMTVATIGAIAIALYDNTGDYTEAVAVMLFYQIGEWFQAYAVGRSRKNISQLMDIRPDYANIEKDGKLEQVDPDEIEIGSVIVVQPGEKVPIDGVVVEGESTLNTSALTGESLPRNVSVNNEIISGCINLSGLLKIRTTKLFGESTVSQILELVENASSRKSRSEAFISRFARVYTPIVFFGALALATIPPLVQLFLLNTDAQWNDWIYRALVFLVISCPCALVISIPLSFFAGIGGASNQGILVKGSNYLEALSETKVLVFDKTGTLTEGVFEVIGVHHNKLEEKKLLELAAMAESASSHPISVSLQKAYGLPINRSRIRDIHEISGQGVIAQIDDLKIAVGNDKLMKTVGVTPIACRSVGTIVHVAINREYHGHILIADRIKANAKAAIAAIKKAGIQKNVMLTGDSRKVAEHVANELGIDEVHSELLPADKVRIVEDLIQNNKTRGKLGFVGDGINDAPVLSRADIGIAMGAMGSDAAIEAADVVLMDDDPLKIAKGIKISRKCLAIVKENIWFAIGIKVLCLLLGAIGLANMWMAIFADVGVMILAVLNAIRALFVKNL</sequence>
<evidence type="ECO:0000256" key="5">
    <source>
        <dbReference type="ARBA" id="ARBA00023136"/>
    </source>
</evidence>
<accession>A0ABS2GSQ8</accession>
<evidence type="ECO:0000256" key="6">
    <source>
        <dbReference type="ARBA" id="ARBA00039097"/>
    </source>
</evidence>
<evidence type="ECO:0000313" key="10">
    <source>
        <dbReference type="EMBL" id="MBM6928474.1"/>
    </source>
</evidence>
<comment type="subcellular location">
    <subcellularLocation>
        <location evidence="8">Cell membrane</location>
    </subcellularLocation>
    <subcellularLocation>
        <location evidence="1">Membrane</location>
    </subcellularLocation>
</comment>
<evidence type="ECO:0000256" key="1">
    <source>
        <dbReference type="ARBA" id="ARBA00004370"/>
    </source>
</evidence>
<comment type="caution">
    <text evidence="10">The sequence shown here is derived from an EMBL/GenBank/DDBJ whole genome shotgun (WGS) entry which is preliminary data.</text>
</comment>
<dbReference type="NCBIfam" id="TIGR01494">
    <property type="entry name" value="ATPase_P-type"/>
    <property type="match status" value="1"/>
</dbReference>
<dbReference type="InterPro" id="IPR023214">
    <property type="entry name" value="HAD_sf"/>
</dbReference>
<dbReference type="Proteomes" id="UP000777002">
    <property type="component" value="Unassembled WGS sequence"/>
</dbReference>
<keyword evidence="5 8" id="KW-0472">Membrane</keyword>
<keyword evidence="8" id="KW-1003">Cell membrane</keyword>
<dbReference type="Pfam" id="PF00702">
    <property type="entry name" value="Hydrolase"/>
    <property type="match status" value="1"/>
</dbReference>
<dbReference type="InterPro" id="IPR036412">
    <property type="entry name" value="HAD-like_sf"/>
</dbReference>
<feature type="transmembrane region" description="Helical" evidence="8">
    <location>
        <begin position="580"/>
        <end position="599"/>
    </location>
</feature>
<protein>
    <recommendedName>
        <fullName evidence="6">P-type Zn(2+) transporter</fullName>
        <ecNumber evidence="6">7.2.2.12</ecNumber>
    </recommendedName>
</protein>
<evidence type="ECO:0000256" key="7">
    <source>
        <dbReference type="ARBA" id="ARBA00047308"/>
    </source>
</evidence>
<dbReference type="PRINTS" id="PR00119">
    <property type="entry name" value="CATATPASE"/>
</dbReference>
<dbReference type="SUPFAM" id="SSF81653">
    <property type="entry name" value="Calcium ATPase, transduction domain A"/>
    <property type="match status" value="1"/>
</dbReference>
<dbReference type="EMBL" id="JACJKX010000006">
    <property type="protein sequence ID" value="MBM6928474.1"/>
    <property type="molecule type" value="Genomic_DNA"/>
</dbReference>
<dbReference type="EC" id="7.2.2.12" evidence="6"/>
<feature type="transmembrane region" description="Helical" evidence="8">
    <location>
        <begin position="239"/>
        <end position="261"/>
    </location>
</feature>
<gene>
    <name evidence="10" type="primary">cadA</name>
    <name evidence="10" type="ORF">H5985_04230</name>
</gene>
<dbReference type="PRINTS" id="PR00120">
    <property type="entry name" value="HATPASE"/>
</dbReference>
<dbReference type="InterPro" id="IPR027256">
    <property type="entry name" value="P-typ_ATPase_IB"/>
</dbReference>
<dbReference type="InterPro" id="IPR018303">
    <property type="entry name" value="ATPase_P-typ_P_site"/>
</dbReference>
<organism evidence="10 11">
    <name type="scientific">Parasutterella secunda</name>
    <dbReference type="NCBI Taxonomy" id="626947"/>
    <lineage>
        <taxon>Bacteria</taxon>
        <taxon>Pseudomonadati</taxon>
        <taxon>Pseudomonadota</taxon>
        <taxon>Betaproteobacteria</taxon>
        <taxon>Burkholderiales</taxon>
        <taxon>Sutterellaceae</taxon>
        <taxon>Parasutterella</taxon>
    </lineage>
</organism>
<dbReference type="PANTHER" id="PTHR48085">
    <property type="entry name" value="CADMIUM/ZINC-TRANSPORTING ATPASE HMA2-RELATED"/>
    <property type="match status" value="1"/>
</dbReference>
<comment type="catalytic activity">
    <reaction evidence="7">
        <text>Zn(2+)(in) + ATP + H2O = Zn(2+)(out) + ADP + phosphate + H(+)</text>
        <dbReference type="Rhea" id="RHEA:20621"/>
        <dbReference type="ChEBI" id="CHEBI:15377"/>
        <dbReference type="ChEBI" id="CHEBI:15378"/>
        <dbReference type="ChEBI" id="CHEBI:29105"/>
        <dbReference type="ChEBI" id="CHEBI:30616"/>
        <dbReference type="ChEBI" id="CHEBI:43474"/>
        <dbReference type="ChEBI" id="CHEBI:456216"/>
        <dbReference type="EC" id="7.2.2.12"/>
    </reaction>
</comment>
<keyword evidence="3 8" id="KW-0812">Transmembrane</keyword>
<feature type="domain" description="P-type ATPase A" evidence="9">
    <location>
        <begin position="121"/>
        <end position="220"/>
    </location>
</feature>
<feature type="transmembrane region" description="Helical" evidence="8">
    <location>
        <begin position="273"/>
        <end position="298"/>
    </location>
</feature>
<dbReference type="InterPro" id="IPR023299">
    <property type="entry name" value="ATPase_P-typ_cyto_dom_N"/>
</dbReference>
<evidence type="ECO:0000256" key="3">
    <source>
        <dbReference type="ARBA" id="ARBA00022692"/>
    </source>
</evidence>
<feature type="transmembrane region" description="Helical" evidence="8">
    <location>
        <begin position="605"/>
        <end position="624"/>
    </location>
</feature>
<reference evidence="10 11" key="1">
    <citation type="journal article" date="2021" name="Sci. Rep.">
        <title>The distribution of antibiotic resistance genes in chicken gut microbiota commensals.</title>
        <authorList>
            <person name="Juricova H."/>
            <person name="Matiasovicova J."/>
            <person name="Kubasova T."/>
            <person name="Cejkova D."/>
            <person name="Rychlik I."/>
        </authorList>
    </citation>
    <scope>NUCLEOTIDE SEQUENCE [LARGE SCALE GENOMIC DNA]</scope>
    <source>
        <strain evidence="10 11">An562</strain>
    </source>
</reference>
<dbReference type="InterPro" id="IPR001757">
    <property type="entry name" value="P_typ_ATPase"/>
</dbReference>
<dbReference type="Gene3D" id="3.40.50.1000">
    <property type="entry name" value="HAD superfamily/HAD-like"/>
    <property type="match status" value="1"/>
</dbReference>
<keyword evidence="11" id="KW-1185">Reference proteome</keyword>
<dbReference type="NCBIfam" id="TIGR01525">
    <property type="entry name" value="ATPase-IB_hvy"/>
    <property type="match status" value="1"/>
</dbReference>
<evidence type="ECO:0000256" key="2">
    <source>
        <dbReference type="ARBA" id="ARBA00006024"/>
    </source>
</evidence>
<keyword evidence="8" id="KW-0067">ATP-binding</keyword>
<proteinExistence type="inferred from homology"/>
<dbReference type="InterPro" id="IPR051014">
    <property type="entry name" value="Cation_Transport_ATPase_IB"/>
</dbReference>
<evidence type="ECO:0000256" key="4">
    <source>
        <dbReference type="ARBA" id="ARBA00022989"/>
    </source>
</evidence>
<dbReference type="Gene3D" id="3.40.1110.10">
    <property type="entry name" value="Calcium-transporting ATPase, cytoplasmic domain N"/>
    <property type="match status" value="1"/>
</dbReference>
<evidence type="ECO:0000259" key="9">
    <source>
        <dbReference type="Pfam" id="PF00122"/>
    </source>
</evidence>
<dbReference type="Pfam" id="PF00122">
    <property type="entry name" value="E1-E2_ATPase"/>
    <property type="match status" value="1"/>
</dbReference>
<name>A0ABS2GSQ8_9BURK</name>
<dbReference type="RefSeq" id="WP_205050071.1">
    <property type="nucleotide sequence ID" value="NZ_JACJKX010000006.1"/>
</dbReference>
<dbReference type="PANTHER" id="PTHR48085:SF5">
    <property type="entry name" value="CADMIUM_ZINC-TRANSPORTING ATPASE HMA4-RELATED"/>
    <property type="match status" value="1"/>
</dbReference>
<keyword evidence="8" id="KW-0479">Metal-binding</keyword>
<keyword evidence="4 8" id="KW-1133">Transmembrane helix</keyword>
<dbReference type="NCBIfam" id="TIGR01512">
    <property type="entry name" value="ATPase-IB2_Cd"/>
    <property type="match status" value="1"/>
</dbReference>